<dbReference type="InterPro" id="IPR029071">
    <property type="entry name" value="Ubiquitin-like_domsf"/>
</dbReference>
<dbReference type="AlphaFoldDB" id="A0A2P6NDD0"/>
<dbReference type="InParanoid" id="A0A2P6NDD0"/>
<organism evidence="3 4">
    <name type="scientific">Planoprotostelium fungivorum</name>
    <dbReference type="NCBI Taxonomy" id="1890364"/>
    <lineage>
        <taxon>Eukaryota</taxon>
        <taxon>Amoebozoa</taxon>
        <taxon>Evosea</taxon>
        <taxon>Variosea</taxon>
        <taxon>Cavosteliida</taxon>
        <taxon>Cavosteliaceae</taxon>
        <taxon>Planoprotostelium</taxon>
    </lineage>
</organism>
<gene>
    <name evidence="3" type="ORF">PROFUN_10504</name>
</gene>
<feature type="compositionally biased region" description="Polar residues" evidence="1">
    <location>
        <begin position="208"/>
        <end position="218"/>
    </location>
</feature>
<reference evidence="3 4" key="1">
    <citation type="journal article" date="2018" name="Genome Biol. Evol.">
        <title>Multiple Roots of Fruiting Body Formation in Amoebozoa.</title>
        <authorList>
            <person name="Hillmann F."/>
            <person name="Forbes G."/>
            <person name="Novohradska S."/>
            <person name="Ferling I."/>
            <person name="Riege K."/>
            <person name="Groth M."/>
            <person name="Westermann M."/>
            <person name="Marz M."/>
            <person name="Spaller T."/>
            <person name="Winckler T."/>
            <person name="Schaap P."/>
            <person name="Glockner G."/>
        </authorList>
    </citation>
    <scope>NUCLEOTIDE SEQUENCE [LARGE SCALE GENOMIC DNA]</scope>
    <source>
        <strain evidence="3 4">Jena</strain>
    </source>
</reference>
<feature type="region of interest" description="Disordered" evidence="1">
    <location>
        <begin position="183"/>
        <end position="218"/>
    </location>
</feature>
<dbReference type="Pfam" id="PF00240">
    <property type="entry name" value="ubiquitin"/>
    <property type="match status" value="1"/>
</dbReference>
<sequence>MKNYERLENSATLGPHVFFKIYIRLRMDVSKYTDGDAALESPTWTSTVHRSPSRSDDHHSPATSSTPTIQAHSDADLFRLECSTPTGKRYNIWVTPTNNIAHVKLIIRGMTGMPTFNSALRVVMKGRLLSDDATMEECRASEGDVIHLYYKLAGQRLFRMNNPDETIFSLSDIAAENLSPANIRFRSPSHPATPYPDQMNEGQRRAAESQTHVSPDTEENLQYHQNLNRYHNRFEMRLQTKMWLFNYYRKRS</sequence>
<evidence type="ECO:0000259" key="2">
    <source>
        <dbReference type="PROSITE" id="PS50053"/>
    </source>
</evidence>
<comment type="caution">
    <text evidence="3">The sequence shown here is derived from an EMBL/GenBank/DDBJ whole genome shotgun (WGS) entry which is preliminary data.</text>
</comment>
<dbReference type="SMART" id="SM00213">
    <property type="entry name" value="UBQ"/>
    <property type="match status" value="1"/>
</dbReference>
<evidence type="ECO:0000313" key="4">
    <source>
        <dbReference type="Proteomes" id="UP000241769"/>
    </source>
</evidence>
<keyword evidence="4" id="KW-1185">Reference proteome</keyword>
<feature type="region of interest" description="Disordered" evidence="1">
    <location>
        <begin position="42"/>
        <end position="69"/>
    </location>
</feature>
<dbReference type="InterPro" id="IPR000626">
    <property type="entry name" value="Ubiquitin-like_dom"/>
</dbReference>
<evidence type="ECO:0000313" key="3">
    <source>
        <dbReference type="EMBL" id="PRP81932.1"/>
    </source>
</evidence>
<dbReference type="OrthoDB" id="428577at2759"/>
<dbReference type="Proteomes" id="UP000241769">
    <property type="component" value="Unassembled WGS sequence"/>
</dbReference>
<name>A0A2P6NDD0_9EUKA</name>
<accession>A0A2P6NDD0</accession>
<dbReference type="CDD" id="cd17039">
    <property type="entry name" value="Ubl_ubiquitin_like"/>
    <property type="match status" value="1"/>
</dbReference>
<dbReference type="PROSITE" id="PS50053">
    <property type="entry name" value="UBIQUITIN_2"/>
    <property type="match status" value="1"/>
</dbReference>
<dbReference type="SUPFAM" id="SSF54236">
    <property type="entry name" value="Ubiquitin-like"/>
    <property type="match status" value="1"/>
</dbReference>
<feature type="domain" description="Ubiquitin-like" evidence="2">
    <location>
        <begin position="78"/>
        <end position="155"/>
    </location>
</feature>
<dbReference type="EMBL" id="MDYQ01000113">
    <property type="protein sequence ID" value="PRP81932.1"/>
    <property type="molecule type" value="Genomic_DNA"/>
</dbReference>
<protein>
    <recommendedName>
        <fullName evidence="2">Ubiquitin-like domain-containing protein</fullName>
    </recommendedName>
</protein>
<dbReference type="Gene3D" id="3.10.20.90">
    <property type="entry name" value="Phosphatidylinositol 3-kinase Catalytic Subunit, Chain A, domain 1"/>
    <property type="match status" value="1"/>
</dbReference>
<proteinExistence type="predicted"/>
<evidence type="ECO:0000256" key="1">
    <source>
        <dbReference type="SAM" id="MobiDB-lite"/>
    </source>
</evidence>